<dbReference type="Gene3D" id="3.40.30.10">
    <property type="entry name" value="Glutaredoxin"/>
    <property type="match status" value="1"/>
</dbReference>
<keyword evidence="3" id="KW-0812">Transmembrane</keyword>
<evidence type="ECO:0000313" key="7">
    <source>
        <dbReference type="EMBL" id="PYZ98515.1"/>
    </source>
</evidence>
<keyword evidence="8" id="KW-1185">Reference proteome</keyword>
<evidence type="ECO:0000256" key="5">
    <source>
        <dbReference type="ARBA" id="ARBA00023284"/>
    </source>
</evidence>
<evidence type="ECO:0000313" key="8">
    <source>
        <dbReference type="Proteomes" id="UP000248066"/>
    </source>
</evidence>
<feature type="domain" description="Thioredoxin" evidence="6">
    <location>
        <begin position="66"/>
        <end position="208"/>
    </location>
</feature>
<dbReference type="InterPro" id="IPR000866">
    <property type="entry name" value="AhpC/TSA"/>
</dbReference>
<dbReference type="PROSITE" id="PS00194">
    <property type="entry name" value="THIOREDOXIN_1"/>
    <property type="match status" value="1"/>
</dbReference>
<dbReference type="GO" id="GO:0017004">
    <property type="term" value="P:cytochrome complex assembly"/>
    <property type="evidence" value="ECO:0007669"/>
    <property type="project" value="UniProtKB-KW"/>
</dbReference>
<dbReference type="Pfam" id="PF00578">
    <property type="entry name" value="AhpC-TSA"/>
    <property type="match status" value="1"/>
</dbReference>
<gene>
    <name evidence="7" type="ORF">CR205_07985</name>
</gene>
<evidence type="ECO:0000256" key="2">
    <source>
        <dbReference type="ARBA" id="ARBA00022748"/>
    </source>
</evidence>
<proteinExistence type="predicted"/>
<dbReference type="AlphaFoldDB" id="A0A2W0HLU2"/>
<name>A0A2W0HLU2_9BACI</name>
<dbReference type="PANTHER" id="PTHR42852:SF6">
    <property type="entry name" value="THIOL:DISULFIDE INTERCHANGE PROTEIN DSBE"/>
    <property type="match status" value="1"/>
</dbReference>
<keyword evidence="3" id="KW-0735">Signal-anchor</keyword>
<dbReference type="InterPro" id="IPR013766">
    <property type="entry name" value="Thioredoxin_domain"/>
</dbReference>
<protein>
    <recommendedName>
        <fullName evidence="6">Thioredoxin domain-containing protein</fullName>
    </recommendedName>
</protein>
<dbReference type="Proteomes" id="UP000248066">
    <property type="component" value="Unassembled WGS sequence"/>
</dbReference>
<comment type="subcellular location">
    <subcellularLocation>
        <location evidence="1">Cell envelope</location>
    </subcellularLocation>
</comment>
<evidence type="ECO:0000259" key="6">
    <source>
        <dbReference type="PROSITE" id="PS51352"/>
    </source>
</evidence>
<organism evidence="7 8">
    <name type="scientific">Alteribacter lacisalsi</name>
    <dbReference type="NCBI Taxonomy" id="2045244"/>
    <lineage>
        <taxon>Bacteria</taxon>
        <taxon>Bacillati</taxon>
        <taxon>Bacillota</taxon>
        <taxon>Bacilli</taxon>
        <taxon>Bacillales</taxon>
        <taxon>Bacillaceae</taxon>
        <taxon>Alteribacter</taxon>
    </lineage>
</organism>
<accession>A0A2W0HLU2</accession>
<dbReference type="GO" id="GO:0016491">
    <property type="term" value="F:oxidoreductase activity"/>
    <property type="evidence" value="ECO:0007669"/>
    <property type="project" value="InterPro"/>
</dbReference>
<evidence type="ECO:0000256" key="4">
    <source>
        <dbReference type="ARBA" id="ARBA00023157"/>
    </source>
</evidence>
<reference evidence="7 8" key="1">
    <citation type="submission" date="2017-10" db="EMBL/GenBank/DDBJ databases">
        <title>Bacillus sp. nov., a halophilic bacterium isolated from a Yangshapao Lake.</title>
        <authorList>
            <person name="Wang H."/>
        </authorList>
    </citation>
    <scope>NUCLEOTIDE SEQUENCE [LARGE SCALE GENOMIC DNA]</scope>
    <source>
        <strain evidence="7 8">YSP-3</strain>
    </source>
</reference>
<dbReference type="InterPro" id="IPR036249">
    <property type="entry name" value="Thioredoxin-like_sf"/>
</dbReference>
<dbReference type="GO" id="GO:0030313">
    <property type="term" value="C:cell envelope"/>
    <property type="evidence" value="ECO:0007669"/>
    <property type="project" value="UniProtKB-SubCell"/>
</dbReference>
<dbReference type="CDD" id="cd02966">
    <property type="entry name" value="TlpA_like_family"/>
    <property type="match status" value="1"/>
</dbReference>
<sequence length="212" mass="24083">MKGRHLSSLLILTAALGIAVFVIYDHRTDSAAEDPLAIYLENDGIENADNGAQDTDQYIETDEEGIQPGMLLKDIPLPLVDEEGEMGIADFRGYYVILNVWATWCAPCREEKPDLTRIHDEYYDEGVRVVGLNRTSQESDHDNIHKFLDEFGVTYPNLMDENDEAAKAYQVIGMPLTYVLDPDGRIITRRQGMVNYDMLTEDLDTAREIYEQ</sequence>
<keyword evidence="2" id="KW-0201">Cytochrome c-type biogenesis</keyword>
<dbReference type="PROSITE" id="PS51352">
    <property type="entry name" value="THIOREDOXIN_2"/>
    <property type="match status" value="1"/>
</dbReference>
<dbReference type="PANTHER" id="PTHR42852">
    <property type="entry name" value="THIOL:DISULFIDE INTERCHANGE PROTEIN DSBE"/>
    <property type="match status" value="1"/>
</dbReference>
<comment type="caution">
    <text evidence="7">The sequence shown here is derived from an EMBL/GenBank/DDBJ whole genome shotgun (WGS) entry which is preliminary data.</text>
</comment>
<dbReference type="SUPFAM" id="SSF52833">
    <property type="entry name" value="Thioredoxin-like"/>
    <property type="match status" value="1"/>
</dbReference>
<evidence type="ECO:0000256" key="1">
    <source>
        <dbReference type="ARBA" id="ARBA00004196"/>
    </source>
</evidence>
<dbReference type="InterPro" id="IPR017937">
    <property type="entry name" value="Thioredoxin_CS"/>
</dbReference>
<keyword evidence="4" id="KW-1015">Disulfide bond</keyword>
<evidence type="ECO:0000256" key="3">
    <source>
        <dbReference type="ARBA" id="ARBA00022968"/>
    </source>
</evidence>
<dbReference type="InterPro" id="IPR050553">
    <property type="entry name" value="Thioredoxin_ResA/DsbE_sf"/>
</dbReference>
<keyword evidence="5" id="KW-0676">Redox-active center</keyword>
<dbReference type="OrthoDB" id="25753at2"/>
<dbReference type="EMBL" id="PDOF01000001">
    <property type="protein sequence ID" value="PYZ98515.1"/>
    <property type="molecule type" value="Genomic_DNA"/>
</dbReference>
<dbReference type="GO" id="GO:0016209">
    <property type="term" value="F:antioxidant activity"/>
    <property type="evidence" value="ECO:0007669"/>
    <property type="project" value="InterPro"/>
</dbReference>
<dbReference type="RefSeq" id="WP_110518463.1">
    <property type="nucleotide sequence ID" value="NZ_PDOF01000001.1"/>
</dbReference>